<sequence>MVPANTQAATKQITALQMRNLGYSYDAIADRLEYANRSGAWKAVQAALNRAVREPAREMRIIQAERLDILVNKCMAAVLTGDLDQVRNVLLIEKRRADLFGLDAKLGVEITGPEGGAIQTDVGQLLMDRLASLSPARNFIDADLGDDAEAEPSDDAQNDLGDESDLDLRARLARQ</sequence>
<evidence type="ECO:0000313" key="6">
    <source>
        <dbReference type="EMBL" id="CAB5220521.1"/>
    </source>
</evidence>
<evidence type="ECO:0000313" key="2">
    <source>
        <dbReference type="EMBL" id="CAB4145864.1"/>
    </source>
</evidence>
<evidence type="ECO:0000313" key="5">
    <source>
        <dbReference type="EMBL" id="CAB4223411.1"/>
    </source>
</evidence>
<accession>A0A6J5PW88</accession>
<evidence type="ECO:0008006" key="7">
    <source>
        <dbReference type="Google" id="ProtNLM"/>
    </source>
</evidence>
<dbReference type="EMBL" id="LR797169">
    <property type="protein sequence ID" value="CAB4190965.1"/>
    <property type="molecule type" value="Genomic_DNA"/>
</dbReference>
<dbReference type="EMBL" id="LR797535">
    <property type="protein sequence ID" value="CAB4223411.1"/>
    <property type="molecule type" value="Genomic_DNA"/>
</dbReference>
<organism evidence="3">
    <name type="scientific">uncultured Caudovirales phage</name>
    <dbReference type="NCBI Taxonomy" id="2100421"/>
    <lineage>
        <taxon>Viruses</taxon>
        <taxon>Duplodnaviria</taxon>
        <taxon>Heunggongvirae</taxon>
        <taxon>Uroviricota</taxon>
        <taxon>Caudoviricetes</taxon>
        <taxon>Peduoviridae</taxon>
        <taxon>Maltschvirus</taxon>
        <taxon>Maltschvirus maltsch</taxon>
    </lineage>
</organism>
<dbReference type="EMBL" id="LR798290">
    <property type="protein sequence ID" value="CAB5220521.1"/>
    <property type="molecule type" value="Genomic_DNA"/>
</dbReference>
<evidence type="ECO:0000313" key="4">
    <source>
        <dbReference type="EMBL" id="CAB4190965.1"/>
    </source>
</evidence>
<protein>
    <recommendedName>
        <fullName evidence="7">Terminase small subunit</fullName>
    </recommendedName>
</protein>
<feature type="compositionally biased region" description="Acidic residues" evidence="1">
    <location>
        <begin position="143"/>
        <end position="165"/>
    </location>
</feature>
<reference evidence="3" key="1">
    <citation type="submission" date="2020-05" db="EMBL/GenBank/DDBJ databases">
        <authorList>
            <person name="Chiriac C."/>
            <person name="Salcher M."/>
            <person name="Ghai R."/>
            <person name="Kavagutti S V."/>
        </authorList>
    </citation>
    <scope>NUCLEOTIDE SEQUENCE</scope>
</reference>
<evidence type="ECO:0000256" key="1">
    <source>
        <dbReference type="SAM" id="MobiDB-lite"/>
    </source>
</evidence>
<proteinExistence type="predicted"/>
<name>A0A6J5PW88_9CAUD</name>
<gene>
    <name evidence="4" type="ORF">UFOVP1219_17</name>
    <name evidence="5" type="ORF">UFOVP1671_66</name>
    <name evidence="6" type="ORF">UFOVP358_41</name>
    <name evidence="2" type="ORF">UFOVP476_63</name>
    <name evidence="3" type="ORF">UFOVP986_12</name>
</gene>
<feature type="region of interest" description="Disordered" evidence="1">
    <location>
        <begin position="143"/>
        <end position="166"/>
    </location>
</feature>
<dbReference type="EMBL" id="LR796453">
    <property type="protein sequence ID" value="CAB4145864.1"/>
    <property type="molecule type" value="Genomic_DNA"/>
</dbReference>
<dbReference type="EMBL" id="LR796931">
    <property type="protein sequence ID" value="CAB4176129.1"/>
    <property type="molecule type" value="Genomic_DNA"/>
</dbReference>
<evidence type="ECO:0000313" key="3">
    <source>
        <dbReference type="EMBL" id="CAB4176129.1"/>
    </source>
</evidence>